<keyword evidence="1" id="KW-0812">Transmembrane</keyword>
<feature type="transmembrane region" description="Helical" evidence="1">
    <location>
        <begin position="22"/>
        <end position="41"/>
    </location>
</feature>
<keyword evidence="1" id="KW-1133">Transmembrane helix</keyword>
<dbReference type="InterPro" id="IPR024399">
    <property type="entry name" value="DUF2628"/>
</dbReference>
<evidence type="ECO:0000256" key="1">
    <source>
        <dbReference type="SAM" id="Phobius"/>
    </source>
</evidence>
<evidence type="ECO:0000313" key="3">
    <source>
        <dbReference type="Proteomes" id="UP000631694"/>
    </source>
</evidence>
<dbReference type="Pfam" id="PF10947">
    <property type="entry name" value="DUF2628"/>
    <property type="match status" value="1"/>
</dbReference>
<name>A0A931I3V5_9HYPH</name>
<keyword evidence="3" id="KW-1185">Reference proteome</keyword>
<protein>
    <submittedName>
        <fullName evidence="2">DUF2628 domain-containing protein</fullName>
    </submittedName>
</protein>
<accession>A0A931I3V5</accession>
<gene>
    <name evidence="2" type="ORF">I5731_13120</name>
</gene>
<dbReference type="Proteomes" id="UP000631694">
    <property type="component" value="Unassembled WGS sequence"/>
</dbReference>
<comment type="caution">
    <text evidence="2">The sequence shown here is derived from an EMBL/GenBank/DDBJ whole genome shotgun (WGS) entry which is preliminary data.</text>
</comment>
<reference evidence="2" key="1">
    <citation type="submission" date="2020-12" db="EMBL/GenBank/DDBJ databases">
        <title>Methylobrevis albus sp. nov., isolated from fresh water lack sediment.</title>
        <authorList>
            <person name="Zou Q."/>
        </authorList>
    </citation>
    <scope>NUCLEOTIDE SEQUENCE</scope>
    <source>
        <strain evidence="2">L22</strain>
    </source>
</reference>
<dbReference type="RefSeq" id="WP_197311856.1">
    <property type="nucleotide sequence ID" value="NZ_JADZLT010000051.1"/>
</dbReference>
<evidence type="ECO:0000313" key="2">
    <source>
        <dbReference type="EMBL" id="MBH0238771.1"/>
    </source>
</evidence>
<dbReference type="EMBL" id="JADZLT010000051">
    <property type="protein sequence ID" value="MBH0238771.1"/>
    <property type="molecule type" value="Genomic_DNA"/>
</dbReference>
<dbReference type="AlphaFoldDB" id="A0A931I3V5"/>
<proteinExistence type="predicted"/>
<organism evidence="2 3">
    <name type="scientific">Methylobrevis albus</name>
    <dbReference type="NCBI Taxonomy" id="2793297"/>
    <lineage>
        <taxon>Bacteria</taxon>
        <taxon>Pseudomonadati</taxon>
        <taxon>Pseudomonadota</taxon>
        <taxon>Alphaproteobacteria</taxon>
        <taxon>Hyphomicrobiales</taxon>
        <taxon>Pleomorphomonadaceae</taxon>
        <taxon>Methylobrevis</taxon>
    </lineage>
</organism>
<keyword evidence="1" id="KW-0472">Membrane</keyword>
<feature type="transmembrane region" description="Helical" evidence="1">
    <location>
        <begin position="69"/>
        <end position="89"/>
    </location>
</feature>
<sequence length="164" mass="17322">MKLYTVHLPPETPAAKAADKALFIRDGFSWFALVLPFVYVLWHRMWWVLLGVVAAAGAIEVAARAAGPAAGTILSIVFALAFATEANGLRRWTLARKGWRYAGTTVGGSLEEAERRFFETGVPAAATGRPLPAPAQAAPRPGLAARDSIIGLGPGFAGSARPAR</sequence>